<keyword evidence="1" id="KW-0812">Transmembrane</keyword>
<accession>A0A558BS19</accession>
<dbReference type="InterPro" id="IPR050640">
    <property type="entry name" value="Bact_2-comp_sensor_kinase"/>
</dbReference>
<dbReference type="InterPro" id="IPR010559">
    <property type="entry name" value="Sig_transdc_His_kin_internal"/>
</dbReference>
<name>A0A558BS19_9BACT</name>
<keyword evidence="1" id="KW-0472">Membrane</keyword>
<keyword evidence="1" id="KW-1133">Transmembrane helix</keyword>
<dbReference type="OrthoDB" id="2514702at2"/>
<dbReference type="AlphaFoldDB" id="A0A558BS19"/>
<sequence>MHEFARFLAPDRSALDWLRRHGAFWLVFVSLLGASWRYWSGSWADVLRCIIPLVGFEYLPMTYLLLYGVLPRLLRGQARAFGLGVVGWLAAFLLLRLGLLQSNLVPFIDQAPTLPADRWRHLFDASFMVTNSLVVAAASLKVFRYQYQQEQLNQELAQHTLAAELQLLKAQVQPHFLFNTLNTIYSLTLRQSAQASHAVRQLAGLLRQVTSSADILAVPLTQEIDLLRNYLILEELRYGARLTVDLRVTGKLVGQQLAPLLLLPFLENAFKHGAAAQTGPVRLELHLHATATTLHFYLRNTCDPASPALNSQPGGLGLPNVRQRLALLYPGCHRLHLRPTPTHYTVELTLPLEMVPARVTGPVRGKYPRPLLATS</sequence>
<dbReference type="PANTHER" id="PTHR34220:SF7">
    <property type="entry name" value="SENSOR HISTIDINE KINASE YPDA"/>
    <property type="match status" value="1"/>
</dbReference>
<dbReference type="InterPro" id="IPR036890">
    <property type="entry name" value="HATPase_C_sf"/>
</dbReference>
<feature type="transmembrane region" description="Helical" evidence="1">
    <location>
        <begin position="50"/>
        <end position="69"/>
    </location>
</feature>
<organism evidence="3 4">
    <name type="scientific">Hymenobacter setariae</name>
    <dbReference type="NCBI Taxonomy" id="2594794"/>
    <lineage>
        <taxon>Bacteria</taxon>
        <taxon>Pseudomonadati</taxon>
        <taxon>Bacteroidota</taxon>
        <taxon>Cytophagia</taxon>
        <taxon>Cytophagales</taxon>
        <taxon>Hymenobacteraceae</taxon>
        <taxon>Hymenobacter</taxon>
    </lineage>
</organism>
<dbReference type="Gene3D" id="3.30.565.10">
    <property type="entry name" value="Histidine kinase-like ATPase, C-terminal domain"/>
    <property type="match status" value="1"/>
</dbReference>
<keyword evidence="4" id="KW-1185">Reference proteome</keyword>
<feature type="transmembrane region" description="Helical" evidence="1">
    <location>
        <begin position="21"/>
        <end position="38"/>
    </location>
</feature>
<comment type="caution">
    <text evidence="3">The sequence shown here is derived from an EMBL/GenBank/DDBJ whole genome shotgun (WGS) entry which is preliminary data.</text>
</comment>
<protein>
    <recommendedName>
        <fullName evidence="2">Signal transduction histidine kinase internal region domain-containing protein</fullName>
    </recommendedName>
</protein>
<evidence type="ECO:0000313" key="3">
    <source>
        <dbReference type="EMBL" id="TVT39317.1"/>
    </source>
</evidence>
<dbReference type="RefSeq" id="WP_144850060.1">
    <property type="nucleotide sequence ID" value="NZ_VMRJ01000004.1"/>
</dbReference>
<evidence type="ECO:0000313" key="4">
    <source>
        <dbReference type="Proteomes" id="UP000317624"/>
    </source>
</evidence>
<dbReference type="SUPFAM" id="SSF55874">
    <property type="entry name" value="ATPase domain of HSP90 chaperone/DNA topoisomerase II/histidine kinase"/>
    <property type="match status" value="1"/>
</dbReference>
<gene>
    <name evidence="3" type="ORF">FNT36_16815</name>
</gene>
<proteinExistence type="predicted"/>
<dbReference type="Proteomes" id="UP000317624">
    <property type="component" value="Unassembled WGS sequence"/>
</dbReference>
<dbReference type="EMBL" id="VMRJ01000004">
    <property type="protein sequence ID" value="TVT39317.1"/>
    <property type="molecule type" value="Genomic_DNA"/>
</dbReference>
<evidence type="ECO:0000256" key="1">
    <source>
        <dbReference type="SAM" id="Phobius"/>
    </source>
</evidence>
<feature type="transmembrane region" description="Helical" evidence="1">
    <location>
        <begin position="81"/>
        <end position="99"/>
    </location>
</feature>
<dbReference type="GO" id="GO:0000155">
    <property type="term" value="F:phosphorelay sensor kinase activity"/>
    <property type="evidence" value="ECO:0007669"/>
    <property type="project" value="InterPro"/>
</dbReference>
<evidence type="ECO:0000259" key="2">
    <source>
        <dbReference type="Pfam" id="PF06580"/>
    </source>
</evidence>
<dbReference type="PANTHER" id="PTHR34220">
    <property type="entry name" value="SENSOR HISTIDINE KINASE YPDA"/>
    <property type="match status" value="1"/>
</dbReference>
<reference evidence="3 4" key="1">
    <citation type="submission" date="2019-07" db="EMBL/GenBank/DDBJ databases">
        <title>Hymenobacter sp. straun FUR1 Genome sequencing and assembly.</title>
        <authorList>
            <person name="Chhetri G."/>
        </authorList>
    </citation>
    <scope>NUCLEOTIDE SEQUENCE [LARGE SCALE GENOMIC DNA]</scope>
    <source>
        <strain evidence="3 4">Fur1</strain>
    </source>
</reference>
<feature type="domain" description="Signal transduction histidine kinase internal region" evidence="2">
    <location>
        <begin position="163"/>
        <end position="242"/>
    </location>
</feature>
<dbReference type="GO" id="GO:0016020">
    <property type="term" value="C:membrane"/>
    <property type="evidence" value="ECO:0007669"/>
    <property type="project" value="InterPro"/>
</dbReference>
<dbReference type="Pfam" id="PF06580">
    <property type="entry name" value="His_kinase"/>
    <property type="match status" value="1"/>
</dbReference>